<accession>A0A1Q9CCT8</accession>
<dbReference type="EMBL" id="LSRX01001350">
    <property type="protein sequence ID" value="OLP80740.1"/>
    <property type="molecule type" value="Genomic_DNA"/>
</dbReference>
<evidence type="ECO:0000313" key="1">
    <source>
        <dbReference type="EMBL" id="OLP80740.1"/>
    </source>
</evidence>
<dbReference type="OrthoDB" id="409651at2759"/>
<organism evidence="1 2">
    <name type="scientific">Symbiodinium microadriaticum</name>
    <name type="common">Dinoflagellate</name>
    <name type="synonym">Zooxanthella microadriatica</name>
    <dbReference type="NCBI Taxonomy" id="2951"/>
    <lineage>
        <taxon>Eukaryota</taxon>
        <taxon>Sar</taxon>
        <taxon>Alveolata</taxon>
        <taxon>Dinophyceae</taxon>
        <taxon>Suessiales</taxon>
        <taxon>Symbiodiniaceae</taxon>
        <taxon>Symbiodinium</taxon>
    </lineage>
</organism>
<sequence>MELRPSIVQKLGDNINLRKAFFVSSQSGVDSAVTAVVHYILLREALRDSLASMEDVAQRLHAAGGRGFCTHLRDKLTPAVLQQLPSWCTELLSSHDDEKVWSESAGMPRAYGCEADQDVDVQLASADEAEDPETGDIVDSSAASPAMLFGSMPAGQLDALRKLGTRLLQEAEKCMPWSSASHCGFRPMRAAGFPHTIAIWHSYIDNATLSWRRNALHESSFMMPRQGLVEKVLRDRVEEMAAPVPASGGCARMLCLLQQRSMLLGTEHAPVTHPPQVLLQWSRRLHGELRGEARQLGIPSPEIEFTHSLTENVLCCFSKRNAWLLPPSLSLPLTRCDRELAETQQSRYAHPPGAEEL</sequence>
<dbReference type="Proteomes" id="UP000186817">
    <property type="component" value="Unassembled WGS sequence"/>
</dbReference>
<reference evidence="1 2" key="1">
    <citation type="submission" date="2016-02" db="EMBL/GenBank/DDBJ databases">
        <title>Genome analysis of coral dinoflagellate symbionts highlights evolutionary adaptations to a symbiotic lifestyle.</title>
        <authorList>
            <person name="Aranda M."/>
            <person name="Li Y."/>
            <person name="Liew Y.J."/>
            <person name="Baumgarten S."/>
            <person name="Simakov O."/>
            <person name="Wilson M."/>
            <person name="Piel J."/>
            <person name="Ashoor H."/>
            <person name="Bougouffa S."/>
            <person name="Bajic V.B."/>
            <person name="Ryu T."/>
            <person name="Ravasi T."/>
            <person name="Bayer T."/>
            <person name="Micklem G."/>
            <person name="Kim H."/>
            <person name="Bhak J."/>
            <person name="Lajeunesse T.C."/>
            <person name="Voolstra C.R."/>
        </authorList>
    </citation>
    <scope>NUCLEOTIDE SEQUENCE [LARGE SCALE GENOMIC DNA]</scope>
    <source>
        <strain evidence="1 2">CCMP2467</strain>
    </source>
</reference>
<gene>
    <name evidence="1" type="ORF">AK812_SmicGene38800</name>
</gene>
<proteinExistence type="predicted"/>
<evidence type="ECO:0000313" key="2">
    <source>
        <dbReference type="Proteomes" id="UP000186817"/>
    </source>
</evidence>
<dbReference type="AlphaFoldDB" id="A0A1Q9CCT8"/>
<protein>
    <submittedName>
        <fullName evidence="1">Uncharacterized protein</fullName>
    </submittedName>
</protein>
<keyword evidence="2" id="KW-1185">Reference proteome</keyword>
<comment type="caution">
    <text evidence="1">The sequence shown here is derived from an EMBL/GenBank/DDBJ whole genome shotgun (WGS) entry which is preliminary data.</text>
</comment>
<name>A0A1Q9CCT8_SYMMI</name>